<comment type="caution">
    <text evidence="1">The sequence shown here is derived from an EMBL/GenBank/DDBJ whole genome shotgun (WGS) entry which is preliminary data.</text>
</comment>
<sequence>MFQKMCVATLACFAVVSCSSQGYLSPQEKKYQRVDAAAHQCSEEVKEKTIDLVAKGKSTHSRWTTVKYVLPPDEEFTTQRVRVVEYRTSTILDDGDTGRAWKACMHSKDALVPELTF</sequence>
<reference evidence="1 2" key="1">
    <citation type="submission" date="2023-08" db="EMBL/GenBank/DDBJ databases">
        <authorList>
            <person name="Dale J."/>
        </authorList>
    </citation>
    <scope>NUCLEOTIDE SEQUENCE [LARGE SCALE GENOMIC DNA]</scope>
    <source>
        <strain evidence="1 2">2023EL-00788</strain>
    </source>
</reference>
<gene>
    <name evidence="1" type="ORF">RBJ67_08365</name>
</gene>
<name>A0AAW8H666_9ENTR</name>
<dbReference type="AlphaFoldDB" id="A0AAW8H666"/>
<protein>
    <recommendedName>
        <fullName evidence="3">Lipoprotein</fullName>
    </recommendedName>
</protein>
<evidence type="ECO:0008006" key="3">
    <source>
        <dbReference type="Google" id="ProtNLM"/>
    </source>
</evidence>
<organism evidence="1 2">
    <name type="scientific">Enterobacter soli</name>
    <dbReference type="NCBI Taxonomy" id="885040"/>
    <lineage>
        <taxon>Bacteria</taxon>
        <taxon>Pseudomonadati</taxon>
        <taxon>Pseudomonadota</taxon>
        <taxon>Gammaproteobacteria</taxon>
        <taxon>Enterobacterales</taxon>
        <taxon>Enterobacteriaceae</taxon>
        <taxon>Enterobacter</taxon>
    </lineage>
</organism>
<accession>A0AAW8H666</accession>
<proteinExistence type="predicted"/>
<dbReference type="RefSeq" id="WP_306683715.1">
    <property type="nucleotide sequence ID" value="NZ_DAMBRZ010000001.1"/>
</dbReference>
<dbReference type="PROSITE" id="PS51257">
    <property type="entry name" value="PROKAR_LIPOPROTEIN"/>
    <property type="match status" value="1"/>
</dbReference>
<dbReference type="EMBL" id="JAVDKS010000003">
    <property type="protein sequence ID" value="MDQ2256160.1"/>
    <property type="molecule type" value="Genomic_DNA"/>
</dbReference>
<evidence type="ECO:0000313" key="1">
    <source>
        <dbReference type="EMBL" id="MDQ2256160.1"/>
    </source>
</evidence>
<evidence type="ECO:0000313" key="2">
    <source>
        <dbReference type="Proteomes" id="UP001225042"/>
    </source>
</evidence>
<dbReference type="Proteomes" id="UP001225042">
    <property type="component" value="Unassembled WGS sequence"/>
</dbReference>
<keyword evidence="2" id="KW-1185">Reference proteome</keyword>